<name>A0A1T5MFE2_9BACT</name>
<dbReference type="Gene3D" id="3.40.30.10">
    <property type="entry name" value="Glutaredoxin"/>
    <property type="match status" value="1"/>
</dbReference>
<dbReference type="PROSITE" id="PS51353">
    <property type="entry name" value="ARSC"/>
    <property type="match status" value="1"/>
</dbReference>
<dbReference type="AlphaFoldDB" id="A0A1T5MFE2"/>
<evidence type="ECO:0000256" key="1">
    <source>
        <dbReference type="ARBA" id="ARBA00007198"/>
    </source>
</evidence>
<comment type="similarity">
    <text evidence="1 2">Belongs to the ArsC family.</text>
</comment>
<reference evidence="3 4" key="1">
    <citation type="submission" date="2017-02" db="EMBL/GenBank/DDBJ databases">
        <authorList>
            <person name="Peterson S.W."/>
        </authorList>
    </citation>
    <scope>NUCLEOTIDE SEQUENCE [LARGE SCALE GENOMIC DNA]</scope>
    <source>
        <strain evidence="3 4">DSM 25262</strain>
    </source>
</reference>
<evidence type="ECO:0000313" key="3">
    <source>
        <dbReference type="EMBL" id="SKC86684.1"/>
    </source>
</evidence>
<dbReference type="RefSeq" id="WP_079689711.1">
    <property type="nucleotide sequence ID" value="NZ_FUZU01000004.1"/>
</dbReference>
<gene>
    <name evidence="3" type="ORF">SAMN05660236_5221</name>
</gene>
<dbReference type="OrthoDB" id="9794155at2"/>
<dbReference type="InterPro" id="IPR006504">
    <property type="entry name" value="Tscrpt_reg_Spx/MgsR"/>
</dbReference>
<dbReference type="Pfam" id="PF03960">
    <property type="entry name" value="ArsC"/>
    <property type="match status" value="1"/>
</dbReference>
<dbReference type="InterPro" id="IPR006660">
    <property type="entry name" value="Arsenate_reductase-like"/>
</dbReference>
<protein>
    <submittedName>
        <fullName evidence="3">Transcriptional regulator, Spx/MgsR family</fullName>
    </submittedName>
</protein>
<dbReference type="NCBIfam" id="NF008107">
    <property type="entry name" value="PRK10853.1"/>
    <property type="match status" value="1"/>
</dbReference>
<keyword evidence="4" id="KW-1185">Reference proteome</keyword>
<dbReference type="PANTHER" id="PTHR30041:SF8">
    <property type="entry name" value="PROTEIN YFFB"/>
    <property type="match status" value="1"/>
</dbReference>
<dbReference type="STRING" id="688867.SAMN05660236_5221"/>
<dbReference type="EMBL" id="FUZU01000004">
    <property type="protein sequence ID" value="SKC86684.1"/>
    <property type="molecule type" value="Genomic_DNA"/>
</dbReference>
<accession>A0A1T5MFE2</accession>
<sequence>MIIYGIKNCNTVKSALDWLKKHNVEFEFHDYKAKGITDAKLKDWSKQVGWESLVNKRGTTWRQLDEAVQANVKNESAAVALMKEKTSVIKRPLIEREGKVIALGFDEQEYKKVFAK</sequence>
<dbReference type="CDD" id="cd03035">
    <property type="entry name" value="ArsC_Yffb"/>
    <property type="match status" value="1"/>
</dbReference>
<dbReference type="SUPFAM" id="SSF52833">
    <property type="entry name" value="Thioredoxin-like"/>
    <property type="match status" value="1"/>
</dbReference>
<proteinExistence type="inferred from homology"/>
<organism evidence="3 4">
    <name type="scientific">Ohtaekwangia koreensis</name>
    <dbReference type="NCBI Taxonomy" id="688867"/>
    <lineage>
        <taxon>Bacteria</taxon>
        <taxon>Pseudomonadati</taxon>
        <taxon>Bacteroidota</taxon>
        <taxon>Cytophagia</taxon>
        <taxon>Cytophagales</taxon>
        <taxon>Fulvivirgaceae</taxon>
        <taxon>Ohtaekwangia</taxon>
    </lineage>
</organism>
<dbReference type="NCBIfam" id="TIGR01617">
    <property type="entry name" value="arsC_related"/>
    <property type="match status" value="1"/>
</dbReference>
<dbReference type="InterPro" id="IPR036249">
    <property type="entry name" value="Thioredoxin-like_sf"/>
</dbReference>
<dbReference type="PANTHER" id="PTHR30041">
    <property type="entry name" value="ARSENATE REDUCTASE"/>
    <property type="match status" value="1"/>
</dbReference>
<evidence type="ECO:0000313" key="4">
    <source>
        <dbReference type="Proteomes" id="UP000190961"/>
    </source>
</evidence>
<evidence type="ECO:0000256" key="2">
    <source>
        <dbReference type="PROSITE-ProRule" id="PRU01282"/>
    </source>
</evidence>
<dbReference type="Proteomes" id="UP000190961">
    <property type="component" value="Unassembled WGS sequence"/>
</dbReference>